<keyword evidence="2" id="KW-0472">Membrane</keyword>
<protein>
    <submittedName>
        <fullName evidence="4">TPM domain-containing protein</fullName>
    </submittedName>
</protein>
<sequence length="301" mass="33839">MENRDINWKKYISYFKYWFLAILVLAVILGALLVIHGRRSGKERTNEECDTTERVFDYADVMSEEQEDALRALIAEKEMQTGCDIVLVTLDESLADYAKAYENGTGRLQPYQYTMIYADNFYDEHKFGYDRPYGDGVLLLDNWYREADGGVYSWLSTCGRAEKRFSSEMIDSLLTEALADVDSDPYGAYVKYVELFARAMTDTGRSPWIPVYVPIFAALLGTGVFVGSNLKRHKGDKTVSLITYVEGGKPELRRREDIFLRKTVTKRRIEHNSGDGGGRSGGGGSHRSGGGVSHGGGGHRR</sequence>
<comment type="caution">
    <text evidence="4">The sequence shown here is derived from an EMBL/GenBank/DDBJ whole genome shotgun (WGS) entry which is preliminary data.</text>
</comment>
<gene>
    <name evidence="4" type="ORF">H9717_03290</name>
</gene>
<accession>A0A9D2I5V9</accession>
<feature type="domain" description="TPM" evidence="3">
    <location>
        <begin position="55"/>
        <end position="142"/>
    </location>
</feature>
<evidence type="ECO:0000313" key="4">
    <source>
        <dbReference type="EMBL" id="HJA92133.1"/>
    </source>
</evidence>
<proteinExistence type="predicted"/>
<dbReference type="Proteomes" id="UP000886858">
    <property type="component" value="Unassembled WGS sequence"/>
</dbReference>
<reference evidence="4" key="1">
    <citation type="journal article" date="2021" name="PeerJ">
        <title>Extensive microbial diversity within the chicken gut microbiome revealed by metagenomics and culture.</title>
        <authorList>
            <person name="Gilroy R."/>
            <person name="Ravi A."/>
            <person name="Getino M."/>
            <person name="Pursley I."/>
            <person name="Horton D.L."/>
            <person name="Alikhan N.F."/>
            <person name="Baker D."/>
            <person name="Gharbi K."/>
            <person name="Hall N."/>
            <person name="Watson M."/>
            <person name="Adriaenssens E.M."/>
            <person name="Foster-Nyarko E."/>
            <person name="Jarju S."/>
            <person name="Secka A."/>
            <person name="Antonio M."/>
            <person name="Oren A."/>
            <person name="Chaudhuri R.R."/>
            <person name="La Ragione R."/>
            <person name="Hildebrand F."/>
            <person name="Pallen M.J."/>
        </authorList>
    </citation>
    <scope>NUCLEOTIDE SEQUENCE</scope>
    <source>
        <strain evidence="4">CHK179-7159</strain>
    </source>
</reference>
<dbReference type="Pfam" id="PF04536">
    <property type="entry name" value="TPM_phosphatase"/>
    <property type="match status" value="1"/>
</dbReference>
<keyword evidence="2" id="KW-1133">Transmembrane helix</keyword>
<reference evidence="4" key="2">
    <citation type="submission" date="2021-04" db="EMBL/GenBank/DDBJ databases">
        <authorList>
            <person name="Gilroy R."/>
        </authorList>
    </citation>
    <scope>NUCLEOTIDE SEQUENCE</scope>
    <source>
        <strain evidence="4">CHK179-7159</strain>
    </source>
</reference>
<dbReference type="InterPro" id="IPR007621">
    <property type="entry name" value="TPM_dom"/>
</dbReference>
<feature type="region of interest" description="Disordered" evidence="1">
    <location>
        <begin position="269"/>
        <end position="301"/>
    </location>
</feature>
<dbReference type="Gene3D" id="3.10.310.50">
    <property type="match status" value="1"/>
</dbReference>
<name>A0A9D2I5V9_9FIRM</name>
<feature type="transmembrane region" description="Helical" evidence="2">
    <location>
        <begin position="208"/>
        <end position="227"/>
    </location>
</feature>
<evidence type="ECO:0000259" key="3">
    <source>
        <dbReference type="Pfam" id="PF04536"/>
    </source>
</evidence>
<feature type="transmembrane region" description="Helical" evidence="2">
    <location>
        <begin position="17"/>
        <end position="35"/>
    </location>
</feature>
<organism evidence="4 5">
    <name type="scientific">Candidatus Eisenbergiella merdipullorum</name>
    <dbReference type="NCBI Taxonomy" id="2838553"/>
    <lineage>
        <taxon>Bacteria</taxon>
        <taxon>Bacillati</taxon>
        <taxon>Bacillota</taxon>
        <taxon>Clostridia</taxon>
        <taxon>Lachnospirales</taxon>
        <taxon>Lachnospiraceae</taxon>
        <taxon>Eisenbergiella</taxon>
    </lineage>
</organism>
<evidence type="ECO:0000313" key="5">
    <source>
        <dbReference type="Proteomes" id="UP000886858"/>
    </source>
</evidence>
<keyword evidence="2" id="KW-0812">Transmembrane</keyword>
<dbReference type="AlphaFoldDB" id="A0A9D2I5V9"/>
<feature type="compositionally biased region" description="Gly residues" evidence="1">
    <location>
        <begin position="274"/>
        <end position="301"/>
    </location>
</feature>
<evidence type="ECO:0000256" key="1">
    <source>
        <dbReference type="SAM" id="MobiDB-lite"/>
    </source>
</evidence>
<evidence type="ECO:0000256" key="2">
    <source>
        <dbReference type="SAM" id="Phobius"/>
    </source>
</evidence>
<dbReference type="EMBL" id="DWYY01000038">
    <property type="protein sequence ID" value="HJA92133.1"/>
    <property type="molecule type" value="Genomic_DNA"/>
</dbReference>